<gene>
    <name evidence="2" type="ORF">E2C01_092839</name>
</gene>
<dbReference type="EMBL" id="VSRR010110365">
    <property type="protein sequence ID" value="MPC97520.1"/>
    <property type="molecule type" value="Genomic_DNA"/>
</dbReference>
<name>A0A5B7JLB2_PORTR</name>
<evidence type="ECO:0000256" key="1">
    <source>
        <dbReference type="SAM" id="MobiDB-lite"/>
    </source>
</evidence>
<protein>
    <submittedName>
        <fullName evidence="2">Uncharacterized protein</fullName>
    </submittedName>
</protein>
<evidence type="ECO:0000313" key="2">
    <source>
        <dbReference type="EMBL" id="MPC97520.1"/>
    </source>
</evidence>
<sequence>MKSSHRRLEIQKQVERAGNSGRRGEAPWLAGWRGEGEVVWAANSGRRGVLPRAAHPLLPTSRPRRPKTLTSDPPEAPRQSCVATRWGHSPPLTVSRGRHLDTRAATKKLSSAVLLTRAAPTPTAPTLHASSSHPLTPGLITPGSQEFVFLRFPGDGCRGGVVRGAGVGGVASSVFEAWWAGDTGRSTWPGRRTPAAPQWPRKAEKEKYISSIHSKIHSFSSLP</sequence>
<feature type="region of interest" description="Disordered" evidence="1">
    <location>
        <begin position="1"/>
        <end position="28"/>
    </location>
</feature>
<dbReference type="AlphaFoldDB" id="A0A5B7JLB2"/>
<comment type="caution">
    <text evidence="2">The sequence shown here is derived from an EMBL/GenBank/DDBJ whole genome shotgun (WGS) entry which is preliminary data.</text>
</comment>
<accession>A0A5B7JLB2</accession>
<keyword evidence="3" id="KW-1185">Reference proteome</keyword>
<dbReference type="Proteomes" id="UP000324222">
    <property type="component" value="Unassembled WGS sequence"/>
</dbReference>
<proteinExistence type="predicted"/>
<organism evidence="2 3">
    <name type="scientific">Portunus trituberculatus</name>
    <name type="common">Swimming crab</name>
    <name type="synonym">Neptunus trituberculatus</name>
    <dbReference type="NCBI Taxonomy" id="210409"/>
    <lineage>
        <taxon>Eukaryota</taxon>
        <taxon>Metazoa</taxon>
        <taxon>Ecdysozoa</taxon>
        <taxon>Arthropoda</taxon>
        <taxon>Crustacea</taxon>
        <taxon>Multicrustacea</taxon>
        <taxon>Malacostraca</taxon>
        <taxon>Eumalacostraca</taxon>
        <taxon>Eucarida</taxon>
        <taxon>Decapoda</taxon>
        <taxon>Pleocyemata</taxon>
        <taxon>Brachyura</taxon>
        <taxon>Eubrachyura</taxon>
        <taxon>Portunoidea</taxon>
        <taxon>Portunidae</taxon>
        <taxon>Portuninae</taxon>
        <taxon>Portunus</taxon>
    </lineage>
</organism>
<evidence type="ECO:0000313" key="3">
    <source>
        <dbReference type="Proteomes" id="UP000324222"/>
    </source>
</evidence>
<feature type="region of interest" description="Disordered" evidence="1">
    <location>
        <begin position="46"/>
        <end position="93"/>
    </location>
</feature>
<feature type="compositionally biased region" description="Basic and acidic residues" evidence="1">
    <location>
        <begin position="1"/>
        <end position="15"/>
    </location>
</feature>
<reference evidence="2 3" key="1">
    <citation type="submission" date="2019-05" db="EMBL/GenBank/DDBJ databases">
        <title>Another draft genome of Portunus trituberculatus and its Hox gene families provides insights of decapod evolution.</title>
        <authorList>
            <person name="Jeong J.-H."/>
            <person name="Song I."/>
            <person name="Kim S."/>
            <person name="Choi T."/>
            <person name="Kim D."/>
            <person name="Ryu S."/>
            <person name="Kim W."/>
        </authorList>
    </citation>
    <scope>NUCLEOTIDE SEQUENCE [LARGE SCALE GENOMIC DNA]</scope>
    <source>
        <tissue evidence="2">Muscle</tissue>
    </source>
</reference>